<name>A0A2K8SEY0_9MOLU</name>
<keyword evidence="1" id="KW-0175">Coiled coil</keyword>
<dbReference type="RefSeq" id="WP_100916963.1">
    <property type="nucleotide sequence ID" value="NZ_CP025057.1"/>
</dbReference>
<keyword evidence="3" id="KW-1185">Reference proteome</keyword>
<feature type="coiled-coil region" evidence="1">
    <location>
        <begin position="231"/>
        <end position="282"/>
    </location>
</feature>
<gene>
    <name evidence="2" type="ORF">SFLOR_v1c09610</name>
</gene>
<evidence type="ECO:0000256" key="1">
    <source>
        <dbReference type="SAM" id="Coils"/>
    </source>
</evidence>
<evidence type="ECO:0000313" key="2">
    <source>
        <dbReference type="EMBL" id="AUB32009.1"/>
    </source>
</evidence>
<accession>A0A2K8SEY0</accession>
<evidence type="ECO:0000313" key="3">
    <source>
        <dbReference type="Proteomes" id="UP000231823"/>
    </source>
</evidence>
<protein>
    <submittedName>
        <fullName evidence="2">Uncharacterized protein</fullName>
    </submittedName>
</protein>
<reference evidence="2 3" key="1">
    <citation type="submission" date="2017-12" db="EMBL/GenBank/DDBJ databases">
        <title>Complete genome sequence of Spiroplasma floricola 23-6 (ATCC 29989).</title>
        <authorList>
            <person name="Tsai Y.-M."/>
            <person name="Wu P.-S."/>
            <person name="Lo W.-S."/>
            <person name="Kuo C.-H."/>
        </authorList>
    </citation>
    <scope>NUCLEOTIDE SEQUENCE [LARGE SCALE GENOMIC DNA]</scope>
    <source>
        <strain evidence="2 3">23-6</strain>
    </source>
</reference>
<dbReference type="Proteomes" id="UP000231823">
    <property type="component" value="Chromosome"/>
</dbReference>
<proteinExistence type="predicted"/>
<dbReference type="EMBL" id="CP025057">
    <property type="protein sequence ID" value="AUB32009.1"/>
    <property type="molecule type" value="Genomic_DNA"/>
</dbReference>
<organism evidence="2 3">
    <name type="scientific">Spiroplasma floricola 23-6</name>
    <dbReference type="NCBI Taxonomy" id="1336749"/>
    <lineage>
        <taxon>Bacteria</taxon>
        <taxon>Bacillati</taxon>
        <taxon>Mycoplasmatota</taxon>
        <taxon>Mollicutes</taxon>
        <taxon>Entomoplasmatales</taxon>
        <taxon>Spiroplasmataceae</taxon>
        <taxon>Spiroplasma</taxon>
    </lineage>
</organism>
<sequence>MNIYNMKSIFPDDFHIKNDEKGNYKQGDLKIRKVIKIDNIDNNWFIVGILSNKYIKTKSVKIKSINKLYKNGVLVNTHNLLIDDIYILHKKRLREKVGTIAIKDINKIKKISNKYLFECKEKSLFIKIIKNKKIYKLTLNEQKLWEREKQFSKSNKDKHFNIKKVILRNNLMEETQKKLNNDILSISKQLIFFTKKAKETIEKINLLNSKSFLDNKDKNLQKLYFEVSDEKEKLKIEVDVYKKQLNLYKLEREDKNEYIKKLKNKLKEIKEMNDIYKDKNNKNIKEKEFE</sequence>
<dbReference type="KEGG" id="sfz:SFLOR_v1c09610"/>
<dbReference type="AlphaFoldDB" id="A0A2K8SEY0"/>